<dbReference type="Gene3D" id="3.30.70.1400">
    <property type="entry name" value="Aminomethyltransferase beta-barrel domains"/>
    <property type="match status" value="1"/>
</dbReference>
<protein>
    <submittedName>
        <fullName evidence="6">Glycine cleavage system T protein (Aminomethyltransferase)</fullName>
    </submittedName>
</protein>
<dbReference type="Proteomes" id="UP000182762">
    <property type="component" value="Unassembled WGS sequence"/>
</dbReference>
<dbReference type="PROSITE" id="PS51257">
    <property type="entry name" value="PROKAR_LIPOPROTEIN"/>
    <property type="match status" value="1"/>
</dbReference>
<dbReference type="Pfam" id="PF16350">
    <property type="entry name" value="FAO_M"/>
    <property type="match status" value="1"/>
</dbReference>
<dbReference type="PANTHER" id="PTHR43757:SF2">
    <property type="entry name" value="AMINOMETHYLTRANSFERASE, MITOCHONDRIAL"/>
    <property type="match status" value="1"/>
</dbReference>
<feature type="domain" description="Aminomethyltransferase C-terminal" evidence="4">
    <location>
        <begin position="730"/>
        <end position="802"/>
    </location>
</feature>
<dbReference type="Gene3D" id="2.40.30.110">
    <property type="entry name" value="Aminomethyltransferase beta-barrel domains"/>
    <property type="match status" value="1"/>
</dbReference>
<sequence>MKQKKIVIIGAGVVGCSTAYYLNKMGQRDVTVIEQGPLFETGGSTSHAPGLVFQVSFSKVLTTLASQTVETFKSLSTDAQRSFYSVGSLEVAHTSDRLEDLKRKAGVASSWGIDAFVLSPEECCEKSPLINRDNIYGGLYVPSDGIAKPLNAVDQMTSFSKSCDTKFYGNTEVTNIEVVDGQVKAVETSAGKFEADLIICCAGFWGPHIGEMVGVTIPLQPMAHQYVFTNELEELAEEEEEVTMPLIRQQDSSIYFRQVFNGLGIGSYQHRPLPVELNEITKYGEAKEMPSVKAFTPEDFEKPWQDATEFIPSLKQAGIKKGINGIFSFTPDGMPLLGESQKVRGFWVAEAIWVTHSAGVARQMAEWIVNGAPTVDLELCDINRFDTYAQSPDYYKPRSIENYEKVYDIHHPSMPPETSRNIRVSPYYMRQKTLGAYFNEKNGWEQPQWYEANDSLVSVYEKTILKRKGWAAKYWSPIIEAEQLHTRQHIGLYDVTATKKRLEIKGDGVVEFLQQLTTSNIDIPIGHAINTLMLHELAGIKDEIKVIRKATSAFHVLCTGPVEASWIQKQLSASSQVVIQDVTAETCSLCVIGLKAKEMLQSLDSDVFVENKWTSQSAKELLIGNIPVLAVYNSYAGMDSWELSTTNDQGLQLWDLLFETGRPYKLIAAGDRALEALRIESFTLRSSKDFWSEHDPYEIGLDHMIDLNKPTFIGRKALIDRKEKGPKLILVTLILDNPTVVVMGYEPVFSKEKVVGFVTSAGYSYSLGKGIVYALLFPENVNEEATLDVEYFGKTYTAQVMKDSTVVI</sequence>
<dbReference type="RefSeq" id="WP_061803041.1">
    <property type="nucleotide sequence ID" value="NZ_FOXX01000016.1"/>
</dbReference>
<name>A0A1I6BXS7_9BACI</name>
<gene>
    <name evidence="6" type="ORF">SAMN02745910_04453</name>
</gene>
<comment type="similarity">
    <text evidence="1">Belongs to the GcvT family.</text>
</comment>
<dbReference type="GeneID" id="93712988"/>
<organism evidence="6 7">
    <name type="scientific">Priestia endophytica DSM 13796</name>
    <dbReference type="NCBI Taxonomy" id="1121089"/>
    <lineage>
        <taxon>Bacteria</taxon>
        <taxon>Bacillati</taxon>
        <taxon>Bacillota</taxon>
        <taxon>Bacilli</taxon>
        <taxon>Bacillales</taxon>
        <taxon>Bacillaceae</taxon>
        <taxon>Priestia</taxon>
    </lineage>
</organism>
<dbReference type="SUPFAM" id="SSF51905">
    <property type="entry name" value="FAD/NAD(P)-binding domain"/>
    <property type="match status" value="1"/>
</dbReference>
<dbReference type="InterPro" id="IPR006076">
    <property type="entry name" value="FAD-dep_OxRdtase"/>
</dbReference>
<dbReference type="InterPro" id="IPR028896">
    <property type="entry name" value="GcvT/YgfZ/DmdA"/>
</dbReference>
<dbReference type="Gene3D" id="3.30.9.10">
    <property type="entry name" value="D-Amino Acid Oxidase, subunit A, domain 2"/>
    <property type="match status" value="1"/>
</dbReference>
<evidence type="ECO:0000313" key="6">
    <source>
        <dbReference type="EMBL" id="SFQ85693.1"/>
    </source>
</evidence>
<dbReference type="InterPro" id="IPR032503">
    <property type="entry name" value="FAO_M"/>
</dbReference>
<comment type="caution">
    <text evidence="6">The sequence shown here is derived from an EMBL/GenBank/DDBJ whole genome shotgun (WGS) entry which is preliminary data.</text>
</comment>
<evidence type="ECO:0000256" key="1">
    <source>
        <dbReference type="ARBA" id="ARBA00008609"/>
    </source>
</evidence>
<dbReference type="Pfam" id="PF01571">
    <property type="entry name" value="GCV_T"/>
    <property type="match status" value="1"/>
</dbReference>
<dbReference type="InterPro" id="IPR029043">
    <property type="entry name" value="GcvT/YgfZ_C"/>
</dbReference>
<dbReference type="SUPFAM" id="SSF103025">
    <property type="entry name" value="Folate-binding domain"/>
    <property type="match status" value="1"/>
</dbReference>
<reference evidence="6 7" key="1">
    <citation type="submission" date="2016-10" db="EMBL/GenBank/DDBJ databases">
        <authorList>
            <person name="Varghese N."/>
            <person name="Submissions S."/>
        </authorList>
    </citation>
    <scope>NUCLEOTIDE SEQUENCE [LARGE SCALE GENOMIC DNA]</scope>
    <source>
        <strain evidence="6 7">DSM 13796</strain>
    </source>
</reference>
<evidence type="ECO:0000259" key="4">
    <source>
        <dbReference type="Pfam" id="PF08669"/>
    </source>
</evidence>
<dbReference type="InterPro" id="IPR027266">
    <property type="entry name" value="TrmE/GcvT-like"/>
</dbReference>
<dbReference type="Pfam" id="PF01266">
    <property type="entry name" value="DAO"/>
    <property type="match status" value="1"/>
</dbReference>
<feature type="domain" description="FAD dependent oxidoreductase central" evidence="5">
    <location>
        <begin position="370"/>
        <end position="425"/>
    </location>
</feature>
<accession>A0A1I6BXS7</accession>
<dbReference type="Pfam" id="PF08669">
    <property type="entry name" value="GCV_T_C"/>
    <property type="match status" value="1"/>
</dbReference>
<dbReference type="InterPro" id="IPR006222">
    <property type="entry name" value="GCVT_N"/>
</dbReference>
<proteinExistence type="inferred from homology"/>
<dbReference type="Gene3D" id="3.30.1360.120">
    <property type="entry name" value="Probable tRNA modification gtpase trme, domain 1"/>
    <property type="match status" value="1"/>
</dbReference>
<dbReference type="SUPFAM" id="SSF54373">
    <property type="entry name" value="FAD-linked reductases, C-terminal domain"/>
    <property type="match status" value="1"/>
</dbReference>
<evidence type="ECO:0000259" key="3">
    <source>
        <dbReference type="Pfam" id="PF01571"/>
    </source>
</evidence>
<keyword evidence="7" id="KW-1185">Reference proteome</keyword>
<feature type="domain" description="GCVT N-terminal" evidence="3">
    <location>
        <begin position="428"/>
        <end position="709"/>
    </location>
</feature>
<evidence type="ECO:0000313" key="7">
    <source>
        <dbReference type="Proteomes" id="UP000182762"/>
    </source>
</evidence>
<dbReference type="EMBL" id="FOXX01000016">
    <property type="protein sequence ID" value="SFQ85693.1"/>
    <property type="molecule type" value="Genomic_DNA"/>
</dbReference>
<evidence type="ECO:0000259" key="5">
    <source>
        <dbReference type="Pfam" id="PF16350"/>
    </source>
</evidence>
<evidence type="ECO:0000259" key="2">
    <source>
        <dbReference type="Pfam" id="PF01266"/>
    </source>
</evidence>
<dbReference type="PANTHER" id="PTHR43757">
    <property type="entry name" value="AMINOMETHYLTRANSFERASE"/>
    <property type="match status" value="1"/>
</dbReference>
<dbReference type="SUPFAM" id="SSF101790">
    <property type="entry name" value="Aminomethyltransferase beta-barrel domain"/>
    <property type="match status" value="1"/>
</dbReference>
<dbReference type="Gene3D" id="3.50.50.60">
    <property type="entry name" value="FAD/NAD(P)-binding domain"/>
    <property type="match status" value="1"/>
</dbReference>
<feature type="domain" description="FAD dependent oxidoreductase" evidence="2">
    <location>
        <begin position="5"/>
        <end position="367"/>
    </location>
</feature>
<dbReference type="InterPro" id="IPR036188">
    <property type="entry name" value="FAD/NAD-bd_sf"/>
</dbReference>
<dbReference type="InterPro" id="IPR013977">
    <property type="entry name" value="GcvT_C"/>
</dbReference>